<proteinExistence type="predicted"/>
<reference evidence="2 3" key="1">
    <citation type="submission" date="2013-01" db="EMBL/GenBank/DDBJ databases">
        <authorList>
            <person name="Harkins D.M."/>
            <person name="Durkin A.S."/>
            <person name="Brinkac L.M."/>
            <person name="Haft D.H."/>
            <person name="Selengut J.D."/>
            <person name="Sanka R."/>
            <person name="DePew J."/>
            <person name="Purushe J."/>
            <person name="Matthias M.A."/>
            <person name="Vinetz J.M."/>
            <person name="Sutton G.G."/>
            <person name="Nierman W.C."/>
            <person name="Fouts D.E."/>
        </authorList>
    </citation>
    <scope>NUCLEOTIDE SEQUENCE [LARGE SCALE GENOMIC DNA]</scope>
    <source>
        <strain evidence="2 3">HAI1536</strain>
    </source>
</reference>
<name>M6VEK6_9LEPT</name>
<gene>
    <name evidence="2" type="ORF">LEP1GSC172_1339</name>
</gene>
<organism evidence="2 3">
    <name type="scientific">Leptospira noguchii</name>
    <dbReference type="NCBI Taxonomy" id="28182"/>
    <lineage>
        <taxon>Bacteria</taxon>
        <taxon>Pseudomonadati</taxon>
        <taxon>Spirochaetota</taxon>
        <taxon>Spirochaetia</taxon>
        <taxon>Leptospirales</taxon>
        <taxon>Leptospiraceae</taxon>
        <taxon>Leptospira</taxon>
    </lineage>
</organism>
<accession>M6VEK6</accession>
<protein>
    <submittedName>
        <fullName evidence="2">Uncharacterized protein</fullName>
    </submittedName>
</protein>
<evidence type="ECO:0000313" key="2">
    <source>
        <dbReference type="EMBL" id="EMO55320.1"/>
    </source>
</evidence>
<comment type="caution">
    <text evidence="2">The sequence shown here is derived from an EMBL/GenBank/DDBJ whole genome shotgun (WGS) entry which is preliminary data.</text>
</comment>
<sequence>MFGSFLGAERFSTEKRKSHLKFSRNARKSAERLTGKREHQFCPYYGQKM</sequence>
<dbReference type="EMBL" id="AKWD02000007">
    <property type="protein sequence ID" value="EMO55320.1"/>
    <property type="molecule type" value="Genomic_DNA"/>
</dbReference>
<dbReference type="AlphaFoldDB" id="M6VEK6"/>
<feature type="region of interest" description="Disordered" evidence="1">
    <location>
        <begin position="1"/>
        <end position="33"/>
    </location>
</feature>
<feature type="compositionally biased region" description="Basic residues" evidence="1">
    <location>
        <begin position="16"/>
        <end position="27"/>
    </location>
</feature>
<evidence type="ECO:0000256" key="1">
    <source>
        <dbReference type="SAM" id="MobiDB-lite"/>
    </source>
</evidence>
<evidence type="ECO:0000313" key="3">
    <source>
        <dbReference type="Proteomes" id="UP000012112"/>
    </source>
</evidence>
<dbReference type="Proteomes" id="UP000012112">
    <property type="component" value="Unassembled WGS sequence"/>
</dbReference>